<dbReference type="InterPro" id="IPR051262">
    <property type="entry name" value="SMP-30/CGR1_Lactonase"/>
</dbReference>
<dbReference type="PANTHER" id="PTHR47572">
    <property type="entry name" value="LIPOPROTEIN-RELATED"/>
    <property type="match status" value="1"/>
</dbReference>
<reference evidence="4 5" key="1">
    <citation type="submission" date="2020-02" db="EMBL/GenBank/DDBJ databases">
        <title>Complete genome sequence of Flavobacteriaceae bacterium.</title>
        <authorList>
            <person name="Kim S.-J."/>
            <person name="Kim Y.-S."/>
            <person name="Kim K.-H."/>
        </authorList>
    </citation>
    <scope>NUCLEOTIDE SEQUENCE [LARGE SCALE GENOMIC DNA]</scope>
    <source>
        <strain evidence="4 5">RR4-40</strain>
    </source>
</reference>
<gene>
    <name evidence="4" type="ORF">G5B37_08765</name>
</gene>
<dbReference type="Pfam" id="PF24684">
    <property type="entry name" value="Vgb_lyase"/>
    <property type="match status" value="1"/>
</dbReference>
<evidence type="ECO:0000313" key="4">
    <source>
        <dbReference type="EMBL" id="QIE59652.1"/>
    </source>
</evidence>
<name>A0A6G6GM71_9FLAO</name>
<accession>A0A6G6GM71</accession>
<dbReference type="RefSeq" id="WP_164679665.1">
    <property type="nucleotide sequence ID" value="NZ_CP049057.1"/>
</dbReference>
<dbReference type="Gene3D" id="2.120.10.30">
    <property type="entry name" value="TolB, C-terminal domain"/>
    <property type="match status" value="1"/>
</dbReference>
<evidence type="ECO:0000256" key="2">
    <source>
        <dbReference type="SAM" id="SignalP"/>
    </source>
</evidence>
<protein>
    <submittedName>
        <fullName evidence="4">T9SS type A sorting domain-containing protein</fullName>
    </submittedName>
</protein>
<feature type="domain" description="Secretion system C-terminal sorting" evidence="3">
    <location>
        <begin position="296"/>
        <end position="367"/>
    </location>
</feature>
<proteinExistence type="predicted"/>
<dbReference type="InterPro" id="IPR026444">
    <property type="entry name" value="Secre_tail"/>
</dbReference>
<feature type="chain" id="PRO_5026202835" evidence="2">
    <location>
        <begin position="20"/>
        <end position="371"/>
    </location>
</feature>
<dbReference type="InterPro" id="IPR011042">
    <property type="entry name" value="6-blade_b-propeller_TolB-like"/>
</dbReference>
<evidence type="ECO:0000313" key="5">
    <source>
        <dbReference type="Proteomes" id="UP000505306"/>
    </source>
</evidence>
<dbReference type="KEGG" id="mgel:G5B37_08765"/>
<dbReference type="NCBIfam" id="TIGR04183">
    <property type="entry name" value="Por_Secre_tail"/>
    <property type="match status" value="1"/>
</dbReference>
<evidence type="ECO:0000259" key="3">
    <source>
        <dbReference type="Pfam" id="PF18962"/>
    </source>
</evidence>
<dbReference type="EMBL" id="CP049057">
    <property type="protein sequence ID" value="QIE59652.1"/>
    <property type="molecule type" value="Genomic_DNA"/>
</dbReference>
<dbReference type="Pfam" id="PF18962">
    <property type="entry name" value="Por_Secre_tail"/>
    <property type="match status" value="1"/>
</dbReference>
<dbReference type="AlphaFoldDB" id="A0A6G6GM71"/>
<evidence type="ECO:0000256" key="1">
    <source>
        <dbReference type="ARBA" id="ARBA00022729"/>
    </source>
</evidence>
<dbReference type="Gene3D" id="2.40.10.500">
    <property type="match status" value="2"/>
</dbReference>
<keyword evidence="5" id="KW-1185">Reference proteome</keyword>
<sequence>MKKLIYCIACACGSIIVMHAQTVSTISELEPDDAITFDSQGAVYAASFEEGAIYKFTPQGVASTFITGLNNANGIEFDSNDALYVNDWDANELLRYFIDGTLDTSISISGNPSGMLKAIDNDDMIYTRYGANTINRITPEGIITQISDASELDGPVGLAYDENGNLYVGNYNDRKIYRVGTNGVLSFVATVGGSSNLGFITFGHGRLWGTVLGEHKIYTINHNAVNDVTLFAGSTAGNQDGDISQATFSQPNGIRFNASETTLYVTDFGTKNLRIIDDVILSIPSETVALSTVVLHPNPSSEYLHIKGLNHTAMYTITFTSMEGKILKEVMLKGGRDKGAKTISVSDLAAATYLVTITTDVGSITKQWIKE</sequence>
<keyword evidence="1 2" id="KW-0732">Signal</keyword>
<organism evidence="4 5">
    <name type="scientific">Rasiella rasia</name>
    <dbReference type="NCBI Taxonomy" id="2744027"/>
    <lineage>
        <taxon>Bacteria</taxon>
        <taxon>Pseudomonadati</taxon>
        <taxon>Bacteroidota</taxon>
        <taxon>Flavobacteriia</taxon>
        <taxon>Flavobacteriales</taxon>
        <taxon>Flavobacteriaceae</taxon>
        <taxon>Rasiella</taxon>
    </lineage>
</organism>
<dbReference type="SUPFAM" id="SSF63829">
    <property type="entry name" value="Calcium-dependent phosphotriesterase"/>
    <property type="match status" value="1"/>
</dbReference>
<feature type="signal peptide" evidence="2">
    <location>
        <begin position="1"/>
        <end position="19"/>
    </location>
</feature>
<dbReference type="PANTHER" id="PTHR47572:SF4">
    <property type="entry name" value="LACTONASE DRP35"/>
    <property type="match status" value="1"/>
</dbReference>
<dbReference type="Proteomes" id="UP000505306">
    <property type="component" value="Chromosome"/>
</dbReference>